<dbReference type="OrthoDB" id="567788at2759"/>
<evidence type="ECO:0000313" key="8">
    <source>
        <dbReference type="EMBL" id="KAF5890677.1"/>
    </source>
</evidence>
<dbReference type="InterPro" id="IPR046964">
    <property type="entry name" value="RTN1-4"/>
</dbReference>
<comment type="subcellular location">
    <subcellularLocation>
        <location evidence="1">Endoplasmic reticulum membrane</location>
        <topology evidence="1">Multi-pass membrane protein</topology>
    </subcellularLocation>
</comment>
<accession>A0A8J4U7T1</accession>
<reference evidence="8" key="1">
    <citation type="submission" date="2020-07" db="EMBL/GenBank/DDBJ databases">
        <title>Clarias magur genome sequencing, assembly and annotation.</title>
        <authorList>
            <person name="Kushwaha B."/>
            <person name="Kumar R."/>
            <person name="Das P."/>
            <person name="Joshi C.G."/>
            <person name="Kumar D."/>
            <person name="Nagpure N.S."/>
            <person name="Pandey M."/>
            <person name="Agarwal S."/>
            <person name="Srivastava S."/>
            <person name="Singh M."/>
            <person name="Sahoo L."/>
            <person name="Jayasankar P."/>
            <person name="Meher P.K."/>
            <person name="Koringa P.G."/>
            <person name="Iquebal M.A."/>
            <person name="Das S.P."/>
            <person name="Bit A."/>
            <person name="Patnaik S."/>
            <person name="Patel N."/>
            <person name="Shah T.M."/>
            <person name="Hinsu A."/>
            <person name="Jena J.K."/>
        </authorList>
    </citation>
    <scope>NUCLEOTIDE SEQUENCE</scope>
    <source>
        <strain evidence="8">CIFAMagur01</strain>
        <tissue evidence="8">Testis</tissue>
    </source>
</reference>
<evidence type="ECO:0000256" key="1">
    <source>
        <dbReference type="ARBA" id="ARBA00004477"/>
    </source>
</evidence>
<name>A0A8J4U7T1_CLAMG</name>
<evidence type="ECO:0000256" key="6">
    <source>
        <dbReference type="SAM" id="Phobius"/>
    </source>
</evidence>
<dbReference type="Gene3D" id="1.20.5.2480">
    <property type="match status" value="1"/>
</dbReference>
<dbReference type="Proteomes" id="UP000727407">
    <property type="component" value="Unassembled WGS sequence"/>
</dbReference>
<evidence type="ECO:0000256" key="5">
    <source>
        <dbReference type="ARBA" id="ARBA00023136"/>
    </source>
</evidence>
<dbReference type="GO" id="GO:0043005">
    <property type="term" value="C:neuron projection"/>
    <property type="evidence" value="ECO:0007669"/>
    <property type="project" value="TreeGrafter"/>
</dbReference>
<dbReference type="GO" id="GO:0071787">
    <property type="term" value="P:endoplasmic reticulum tubular network formation"/>
    <property type="evidence" value="ECO:0007669"/>
    <property type="project" value="TreeGrafter"/>
</dbReference>
<dbReference type="GO" id="GO:0007420">
    <property type="term" value="P:brain development"/>
    <property type="evidence" value="ECO:0007669"/>
    <property type="project" value="TreeGrafter"/>
</dbReference>
<dbReference type="AlphaFoldDB" id="A0A8J4U7T1"/>
<organism evidence="8 9">
    <name type="scientific">Clarias magur</name>
    <name type="common">Asian catfish</name>
    <name type="synonym">Macropteronotus magur</name>
    <dbReference type="NCBI Taxonomy" id="1594786"/>
    <lineage>
        <taxon>Eukaryota</taxon>
        <taxon>Metazoa</taxon>
        <taxon>Chordata</taxon>
        <taxon>Craniata</taxon>
        <taxon>Vertebrata</taxon>
        <taxon>Euteleostomi</taxon>
        <taxon>Actinopterygii</taxon>
        <taxon>Neopterygii</taxon>
        <taxon>Teleostei</taxon>
        <taxon>Ostariophysi</taxon>
        <taxon>Siluriformes</taxon>
        <taxon>Clariidae</taxon>
        <taxon>Clarias</taxon>
    </lineage>
</organism>
<keyword evidence="2 6" id="KW-0812">Transmembrane</keyword>
<keyword evidence="9" id="KW-1185">Reference proteome</keyword>
<keyword evidence="3" id="KW-0256">Endoplasmic reticulum</keyword>
<evidence type="ECO:0000313" key="9">
    <source>
        <dbReference type="Proteomes" id="UP000727407"/>
    </source>
</evidence>
<gene>
    <name evidence="8" type="primary">rtn1-a</name>
    <name evidence="8" type="ORF">DAT39_019620</name>
</gene>
<comment type="caution">
    <text evidence="8">The sequence shown here is derived from an EMBL/GenBank/DDBJ whole genome shotgun (WGS) entry which is preliminary data.</text>
</comment>
<dbReference type="PROSITE" id="PS50845">
    <property type="entry name" value="RETICULON"/>
    <property type="match status" value="1"/>
</dbReference>
<dbReference type="GO" id="GO:0030182">
    <property type="term" value="P:neuron differentiation"/>
    <property type="evidence" value="ECO:0007669"/>
    <property type="project" value="TreeGrafter"/>
</dbReference>
<keyword evidence="4 6" id="KW-1133">Transmembrane helix</keyword>
<evidence type="ECO:0000256" key="2">
    <source>
        <dbReference type="ARBA" id="ARBA00022692"/>
    </source>
</evidence>
<evidence type="ECO:0000256" key="3">
    <source>
        <dbReference type="ARBA" id="ARBA00022824"/>
    </source>
</evidence>
<evidence type="ECO:0000259" key="7">
    <source>
        <dbReference type="PROSITE" id="PS50845"/>
    </source>
</evidence>
<dbReference type="InterPro" id="IPR003388">
    <property type="entry name" value="Reticulon"/>
</dbReference>
<dbReference type="PANTHER" id="PTHR45799">
    <property type="entry name" value="RETICULON-LIKE PROTEIN"/>
    <property type="match status" value="1"/>
</dbReference>
<evidence type="ECO:0000256" key="4">
    <source>
        <dbReference type="ARBA" id="ARBA00022989"/>
    </source>
</evidence>
<sequence>MADISFCPLQLKLADWREKRSGDFSVVSVMAYLALAALSTTISFRVYKSVLQAVQKTDDGHPFK</sequence>
<protein>
    <submittedName>
        <fullName evidence="8">Reticulon-1-A-like isoform X2</fullName>
    </submittedName>
</protein>
<keyword evidence="5 6" id="KW-0472">Membrane</keyword>
<feature type="domain" description="Reticulon" evidence="7">
    <location>
        <begin position="24"/>
        <end position="64"/>
    </location>
</feature>
<dbReference type="GO" id="GO:0005789">
    <property type="term" value="C:endoplasmic reticulum membrane"/>
    <property type="evidence" value="ECO:0007669"/>
    <property type="project" value="UniProtKB-SubCell"/>
</dbReference>
<dbReference type="PANTHER" id="PTHR45799:SF6">
    <property type="entry name" value="RETICULON"/>
    <property type="match status" value="1"/>
</dbReference>
<dbReference type="EMBL" id="QNUK01000660">
    <property type="protein sequence ID" value="KAF5890677.1"/>
    <property type="molecule type" value="Genomic_DNA"/>
</dbReference>
<proteinExistence type="predicted"/>
<feature type="transmembrane region" description="Helical" evidence="6">
    <location>
        <begin position="24"/>
        <end position="47"/>
    </location>
</feature>
<dbReference type="GO" id="GO:0014069">
    <property type="term" value="C:postsynaptic density"/>
    <property type="evidence" value="ECO:0007669"/>
    <property type="project" value="TreeGrafter"/>
</dbReference>